<feature type="region of interest" description="Disordered" evidence="1">
    <location>
        <begin position="20"/>
        <end position="53"/>
    </location>
</feature>
<name>A0A239DUD3_9BACT</name>
<evidence type="ECO:0000313" key="2">
    <source>
        <dbReference type="EMBL" id="SNS35947.1"/>
    </source>
</evidence>
<dbReference type="EMBL" id="FZOQ01000005">
    <property type="protein sequence ID" value="SNS35947.1"/>
    <property type="molecule type" value="Genomic_DNA"/>
</dbReference>
<feature type="compositionally biased region" description="Basic and acidic residues" evidence="1">
    <location>
        <begin position="20"/>
        <end position="39"/>
    </location>
</feature>
<dbReference type="RefSeq" id="WP_179222983.1">
    <property type="nucleotide sequence ID" value="NZ_FZOQ01000005.1"/>
</dbReference>
<dbReference type="Proteomes" id="UP000198432">
    <property type="component" value="Unassembled WGS sequence"/>
</dbReference>
<keyword evidence="3" id="KW-1185">Reference proteome</keyword>
<reference evidence="3" key="1">
    <citation type="submission" date="2017-06" db="EMBL/GenBank/DDBJ databases">
        <authorList>
            <person name="Varghese N."/>
            <person name="Submissions S."/>
        </authorList>
    </citation>
    <scope>NUCLEOTIDE SEQUENCE [LARGE SCALE GENOMIC DNA]</scope>
    <source>
        <strain evidence="3">NKM1</strain>
    </source>
</reference>
<accession>A0A239DUD3</accession>
<dbReference type="AlphaFoldDB" id="A0A239DUD3"/>
<evidence type="ECO:0000256" key="1">
    <source>
        <dbReference type="SAM" id="MobiDB-lite"/>
    </source>
</evidence>
<gene>
    <name evidence="2" type="ORF">SAMN06296052_105127</name>
</gene>
<feature type="compositionally biased region" description="Basic residues" evidence="1">
    <location>
        <begin position="44"/>
        <end position="53"/>
    </location>
</feature>
<organism evidence="2 3">
    <name type="scientific">Pontibacter ummariensis</name>
    <dbReference type="NCBI Taxonomy" id="1610492"/>
    <lineage>
        <taxon>Bacteria</taxon>
        <taxon>Pseudomonadati</taxon>
        <taxon>Bacteroidota</taxon>
        <taxon>Cytophagia</taxon>
        <taxon>Cytophagales</taxon>
        <taxon>Hymenobacteraceae</taxon>
        <taxon>Pontibacter</taxon>
    </lineage>
</organism>
<evidence type="ECO:0000313" key="3">
    <source>
        <dbReference type="Proteomes" id="UP000198432"/>
    </source>
</evidence>
<proteinExistence type="predicted"/>
<protein>
    <submittedName>
        <fullName evidence="2">Uncharacterized protein</fullName>
    </submittedName>
</protein>
<sequence>MEKPIIIAPHICLPTMKEVKAKGKEQEAVDGKRSARDKSAQVTPKKKRKSTSK</sequence>